<keyword evidence="2" id="KW-1185">Reference proteome</keyword>
<dbReference type="Gene3D" id="2.60.40.1180">
    <property type="entry name" value="Golgi alpha-mannosidase II"/>
    <property type="match status" value="1"/>
</dbReference>
<dbReference type="Proteomes" id="UP001501474">
    <property type="component" value="Unassembled WGS sequence"/>
</dbReference>
<comment type="caution">
    <text evidence="1">The sequence shown here is derived from an EMBL/GenBank/DDBJ whole genome shotgun (WGS) entry which is preliminary data.</text>
</comment>
<dbReference type="EMBL" id="BAAART010000036">
    <property type="protein sequence ID" value="GAA2224991.1"/>
    <property type="molecule type" value="Genomic_DNA"/>
</dbReference>
<organism evidence="1 2">
    <name type="scientific">Streptomyces indiaensis</name>
    <dbReference type="NCBI Taxonomy" id="284033"/>
    <lineage>
        <taxon>Bacteria</taxon>
        <taxon>Bacillati</taxon>
        <taxon>Actinomycetota</taxon>
        <taxon>Actinomycetes</taxon>
        <taxon>Kitasatosporales</taxon>
        <taxon>Streptomycetaceae</taxon>
        <taxon>Streptomyces</taxon>
    </lineage>
</organism>
<dbReference type="SUPFAM" id="SSF51011">
    <property type="entry name" value="Glycosyl hydrolase domain"/>
    <property type="match status" value="1"/>
</dbReference>
<evidence type="ECO:0000313" key="1">
    <source>
        <dbReference type="EMBL" id="GAA2224991.1"/>
    </source>
</evidence>
<reference evidence="1 2" key="1">
    <citation type="journal article" date="2019" name="Int. J. Syst. Evol. Microbiol.">
        <title>The Global Catalogue of Microorganisms (GCM) 10K type strain sequencing project: providing services to taxonomists for standard genome sequencing and annotation.</title>
        <authorList>
            <consortium name="The Broad Institute Genomics Platform"/>
            <consortium name="The Broad Institute Genome Sequencing Center for Infectious Disease"/>
            <person name="Wu L."/>
            <person name="Ma J."/>
        </authorList>
    </citation>
    <scope>NUCLEOTIDE SEQUENCE [LARGE SCALE GENOMIC DNA]</scope>
    <source>
        <strain evidence="1 2">JCM 3053</strain>
    </source>
</reference>
<gene>
    <name evidence="1" type="ORF">GCM10010104_15840</name>
</gene>
<proteinExistence type="predicted"/>
<dbReference type="RefSeq" id="WP_372486697.1">
    <property type="nucleotide sequence ID" value="NZ_BAAART010000036.1"/>
</dbReference>
<name>A0ABN3D9N4_9ACTN</name>
<evidence type="ECO:0000313" key="2">
    <source>
        <dbReference type="Proteomes" id="UP001501474"/>
    </source>
</evidence>
<dbReference type="InterPro" id="IPR013780">
    <property type="entry name" value="Glyco_hydro_b"/>
</dbReference>
<sequence length="69" mass="7703">MARHCIRLKMRLIVFSDEGDVTSYVPEGTWTHLLTGETVTGPRWVRERHGFLSAPLPVRPGAVLSRSGT</sequence>
<accession>A0ABN3D9N4</accession>
<protein>
    <submittedName>
        <fullName evidence="1">Uncharacterized protein</fullName>
    </submittedName>
</protein>